<evidence type="ECO:0000256" key="1">
    <source>
        <dbReference type="SAM" id="Phobius"/>
    </source>
</evidence>
<dbReference type="EMBL" id="BJYG01000021">
    <property type="protein sequence ID" value="GEN63568.1"/>
    <property type="molecule type" value="Genomic_DNA"/>
</dbReference>
<reference evidence="2 3" key="1">
    <citation type="submission" date="2019-07" db="EMBL/GenBank/DDBJ databases">
        <title>Whole genome shotgun sequence of Acetobacter oeni NBRC 105207.</title>
        <authorList>
            <person name="Hosoyama A."/>
            <person name="Uohara A."/>
            <person name="Ohji S."/>
            <person name="Ichikawa N."/>
        </authorList>
    </citation>
    <scope>NUCLEOTIDE SEQUENCE [LARGE SCALE GENOMIC DNA]</scope>
    <source>
        <strain evidence="2 3">NBRC 105207</strain>
    </source>
</reference>
<evidence type="ECO:0000313" key="3">
    <source>
        <dbReference type="Proteomes" id="UP000321746"/>
    </source>
</evidence>
<keyword evidence="3" id="KW-1185">Reference proteome</keyword>
<keyword evidence="1" id="KW-0472">Membrane</keyword>
<accession>A0A511XKW1</accession>
<sequence>MHCEVKIEKVGVSGGVSIEITAFLAFGITFVFSFGIAMLNEWHSRNPITEDEMEFLNAW</sequence>
<gene>
    <name evidence="2" type="ORF">AOE01nite_17920</name>
</gene>
<comment type="caution">
    <text evidence="2">The sequence shown here is derived from an EMBL/GenBank/DDBJ whole genome shotgun (WGS) entry which is preliminary data.</text>
</comment>
<keyword evidence="1" id="KW-1133">Transmembrane helix</keyword>
<organism evidence="2 3">
    <name type="scientific">Acetobacter oeni</name>
    <dbReference type="NCBI Taxonomy" id="304077"/>
    <lineage>
        <taxon>Bacteria</taxon>
        <taxon>Pseudomonadati</taxon>
        <taxon>Pseudomonadota</taxon>
        <taxon>Alphaproteobacteria</taxon>
        <taxon>Acetobacterales</taxon>
        <taxon>Acetobacteraceae</taxon>
        <taxon>Acetobacter</taxon>
    </lineage>
</organism>
<dbReference type="AlphaFoldDB" id="A0A511XKW1"/>
<evidence type="ECO:0000313" key="2">
    <source>
        <dbReference type="EMBL" id="GEN63568.1"/>
    </source>
</evidence>
<keyword evidence="1" id="KW-0812">Transmembrane</keyword>
<dbReference type="Proteomes" id="UP000321746">
    <property type="component" value="Unassembled WGS sequence"/>
</dbReference>
<protein>
    <submittedName>
        <fullName evidence="2">Uncharacterized protein</fullName>
    </submittedName>
</protein>
<proteinExistence type="predicted"/>
<feature type="transmembrane region" description="Helical" evidence="1">
    <location>
        <begin position="20"/>
        <end position="39"/>
    </location>
</feature>
<name>A0A511XKW1_9PROT</name>